<evidence type="ECO:0000313" key="1">
    <source>
        <dbReference type="EMBL" id="RBP47644.1"/>
    </source>
</evidence>
<accession>A0A366HVQ0</accession>
<reference evidence="1 2" key="1">
    <citation type="submission" date="2018-06" db="EMBL/GenBank/DDBJ databases">
        <title>Genomic Encyclopedia of Type Strains, Phase IV (KMG-IV): sequencing the most valuable type-strain genomes for metagenomic binning, comparative biology and taxonomic classification.</title>
        <authorList>
            <person name="Goeker M."/>
        </authorList>
    </citation>
    <scope>NUCLEOTIDE SEQUENCE [LARGE SCALE GENOMIC DNA]</scope>
    <source>
        <strain evidence="1 2">DSM 25532</strain>
    </source>
</reference>
<dbReference type="Proteomes" id="UP000253426">
    <property type="component" value="Unassembled WGS sequence"/>
</dbReference>
<dbReference type="InterPro" id="IPR036583">
    <property type="entry name" value="23S_rRNA_IVS_sf"/>
</dbReference>
<dbReference type="Pfam" id="PF05635">
    <property type="entry name" value="23S_rRNA_IVP"/>
    <property type="match status" value="1"/>
</dbReference>
<dbReference type="SUPFAM" id="SSF158446">
    <property type="entry name" value="IVS-encoded protein-like"/>
    <property type="match status" value="1"/>
</dbReference>
<dbReference type="AlphaFoldDB" id="A0A366HVQ0"/>
<dbReference type="PANTHER" id="PTHR38471">
    <property type="entry name" value="FOUR HELIX BUNDLE PROTEIN"/>
    <property type="match status" value="1"/>
</dbReference>
<dbReference type="InterPro" id="IPR012657">
    <property type="entry name" value="23S_rRNA-intervening_sequence"/>
</dbReference>
<comment type="caution">
    <text evidence="1">The sequence shown here is derived from an EMBL/GenBank/DDBJ whole genome shotgun (WGS) entry which is preliminary data.</text>
</comment>
<gene>
    <name evidence="1" type="ORF">DES53_101441</name>
</gene>
<dbReference type="Gene3D" id="1.20.1440.60">
    <property type="entry name" value="23S rRNA-intervening sequence"/>
    <property type="match status" value="1"/>
</dbReference>
<sequence length="123" mass="13634">MTPVELKIRTMEFAVRILKMVDSLPKSVAGGTVANQIARSATSVAANYRAALRGRSRAEFLSKIGVTLEEADETTFWLELTMRAGLLSPTRLQPLHTEAEELTKIFNATRSTTKRRPGENQKS</sequence>
<name>A0A366HVQ0_9BACT</name>
<dbReference type="PIRSF" id="PIRSF035652">
    <property type="entry name" value="CHP02436"/>
    <property type="match status" value="1"/>
</dbReference>
<organism evidence="1 2">
    <name type="scientific">Roseimicrobium gellanilyticum</name>
    <dbReference type="NCBI Taxonomy" id="748857"/>
    <lineage>
        <taxon>Bacteria</taxon>
        <taxon>Pseudomonadati</taxon>
        <taxon>Verrucomicrobiota</taxon>
        <taxon>Verrucomicrobiia</taxon>
        <taxon>Verrucomicrobiales</taxon>
        <taxon>Verrucomicrobiaceae</taxon>
        <taxon>Roseimicrobium</taxon>
    </lineage>
</organism>
<dbReference type="OrthoDB" id="285993at2"/>
<protein>
    <submittedName>
        <fullName evidence="1">Four helix bundle protein</fullName>
    </submittedName>
</protein>
<proteinExistence type="predicted"/>
<keyword evidence="2" id="KW-1185">Reference proteome</keyword>
<dbReference type="EMBL" id="QNRR01000001">
    <property type="protein sequence ID" value="RBP47644.1"/>
    <property type="molecule type" value="Genomic_DNA"/>
</dbReference>
<dbReference type="PANTHER" id="PTHR38471:SF2">
    <property type="entry name" value="FOUR HELIX BUNDLE PROTEIN"/>
    <property type="match status" value="1"/>
</dbReference>
<evidence type="ECO:0000313" key="2">
    <source>
        <dbReference type="Proteomes" id="UP000253426"/>
    </source>
</evidence>
<dbReference type="NCBIfam" id="TIGR02436">
    <property type="entry name" value="four helix bundle protein"/>
    <property type="match status" value="1"/>
</dbReference>